<dbReference type="SMART" id="SM00256">
    <property type="entry name" value="FBOX"/>
    <property type="match status" value="1"/>
</dbReference>
<reference evidence="3 4" key="1">
    <citation type="submission" date="2024-05" db="EMBL/GenBank/DDBJ databases">
        <title>Culex pipiens pipiens assembly and annotation.</title>
        <authorList>
            <person name="Alout H."/>
            <person name="Durand T."/>
        </authorList>
    </citation>
    <scope>NUCLEOTIDE SEQUENCE [LARGE SCALE GENOMIC DNA]</scope>
    <source>
        <strain evidence="3">HA-2024</strain>
        <tissue evidence="3">Whole body</tissue>
    </source>
</reference>
<name>A0ABD1DUR1_CULPP</name>
<keyword evidence="4" id="KW-1185">Reference proteome</keyword>
<sequence length="164" mass="18781">MELRSGMKVSRPLAHDSSNRKRARLGDAVPAADLCPHLPTELLEMIFRTLDKKSLLRIRLTCRRWREIVDRKQICETGRNLPNLKKVYVRVAQDGTKIPSFLASMVQITDLQIIGVGSPSLNFYGHKTPNLRVLDLKTFDLAQNCLQSYLKYCQNLQLVGDFLR</sequence>
<dbReference type="AlphaFoldDB" id="A0ABD1DUR1"/>
<protein>
    <recommendedName>
        <fullName evidence="2">F-box domain-containing protein</fullName>
    </recommendedName>
</protein>
<dbReference type="Proteomes" id="UP001562425">
    <property type="component" value="Unassembled WGS sequence"/>
</dbReference>
<dbReference type="Pfam" id="PF12937">
    <property type="entry name" value="F-box-like"/>
    <property type="match status" value="1"/>
</dbReference>
<gene>
    <name evidence="3" type="ORF">pipiens_019880</name>
</gene>
<evidence type="ECO:0000256" key="1">
    <source>
        <dbReference type="SAM" id="MobiDB-lite"/>
    </source>
</evidence>
<dbReference type="SUPFAM" id="SSF52047">
    <property type="entry name" value="RNI-like"/>
    <property type="match status" value="1"/>
</dbReference>
<dbReference type="PROSITE" id="PS50181">
    <property type="entry name" value="FBOX"/>
    <property type="match status" value="1"/>
</dbReference>
<dbReference type="InterPro" id="IPR001810">
    <property type="entry name" value="F-box_dom"/>
</dbReference>
<comment type="caution">
    <text evidence="3">The sequence shown here is derived from an EMBL/GenBank/DDBJ whole genome shotgun (WGS) entry which is preliminary data.</text>
</comment>
<feature type="region of interest" description="Disordered" evidence="1">
    <location>
        <begin position="1"/>
        <end position="22"/>
    </location>
</feature>
<dbReference type="InterPro" id="IPR036047">
    <property type="entry name" value="F-box-like_dom_sf"/>
</dbReference>
<evidence type="ECO:0000313" key="3">
    <source>
        <dbReference type="EMBL" id="KAL1402074.1"/>
    </source>
</evidence>
<proteinExistence type="predicted"/>
<dbReference type="EMBL" id="JBEHCU010003630">
    <property type="protein sequence ID" value="KAL1402074.1"/>
    <property type="molecule type" value="Genomic_DNA"/>
</dbReference>
<evidence type="ECO:0000259" key="2">
    <source>
        <dbReference type="PROSITE" id="PS50181"/>
    </source>
</evidence>
<feature type="domain" description="F-box" evidence="2">
    <location>
        <begin position="32"/>
        <end position="81"/>
    </location>
</feature>
<dbReference type="CDD" id="cd09917">
    <property type="entry name" value="F-box_SF"/>
    <property type="match status" value="1"/>
</dbReference>
<evidence type="ECO:0000313" key="4">
    <source>
        <dbReference type="Proteomes" id="UP001562425"/>
    </source>
</evidence>
<accession>A0ABD1DUR1</accession>
<organism evidence="3 4">
    <name type="scientific">Culex pipiens pipiens</name>
    <name type="common">Northern house mosquito</name>
    <dbReference type="NCBI Taxonomy" id="38569"/>
    <lineage>
        <taxon>Eukaryota</taxon>
        <taxon>Metazoa</taxon>
        <taxon>Ecdysozoa</taxon>
        <taxon>Arthropoda</taxon>
        <taxon>Hexapoda</taxon>
        <taxon>Insecta</taxon>
        <taxon>Pterygota</taxon>
        <taxon>Neoptera</taxon>
        <taxon>Endopterygota</taxon>
        <taxon>Diptera</taxon>
        <taxon>Nematocera</taxon>
        <taxon>Culicoidea</taxon>
        <taxon>Culicidae</taxon>
        <taxon>Culicinae</taxon>
        <taxon>Culicini</taxon>
        <taxon>Culex</taxon>
        <taxon>Culex</taxon>
    </lineage>
</organism>
<dbReference type="Gene3D" id="1.20.1280.50">
    <property type="match status" value="1"/>
</dbReference>
<dbReference type="SUPFAM" id="SSF81383">
    <property type="entry name" value="F-box domain"/>
    <property type="match status" value="1"/>
</dbReference>